<dbReference type="PROSITE" id="PS50231">
    <property type="entry name" value="RICIN_B_LECTIN"/>
    <property type="match status" value="2"/>
</dbReference>
<name>A0A1V9YP71_ACHHY</name>
<protein>
    <recommendedName>
        <fullName evidence="1">Ricin B lectin domain-containing protein</fullName>
    </recommendedName>
</protein>
<keyword evidence="3" id="KW-1185">Reference proteome</keyword>
<dbReference type="Pfam" id="PF00652">
    <property type="entry name" value="Ricin_B_lectin"/>
    <property type="match status" value="1"/>
</dbReference>
<dbReference type="EMBL" id="JNBR01001436">
    <property type="protein sequence ID" value="OQR87523.1"/>
    <property type="molecule type" value="Genomic_DNA"/>
</dbReference>
<dbReference type="SUPFAM" id="SSF50370">
    <property type="entry name" value="Ricin B-like lectins"/>
    <property type="match status" value="2"/>
</dbReference>
<proteinExistence type="predicted"/>
<accession>A0A1V9YP71</accession>
<evidence type="ECO:0000313" key="2">
    <source>
        <dbReference type="EMBL" id="OQR87523.1"/>
    </source>
</evidence>
<gene>
    <name evidence="2" type="ORF">ACHHYP_08691</name>
</gene>
<sequence>MTVYAEGGKPFVRTAPCEPGAKGQTWTVDLARNRVRHTAFGNYCLTYAPSQPGAMAFMARCAAPGTPTGEAQWFGNCPAPVRIKLRTPSLHYLSEFYRGLYADVERRNKNEVFVYSATTLTFQAQSNHECLDAYADSTGAYHLHTYPCDARNRNQKWKVDASKRQVRHAVHPNLCLADALDTIHQATVAPCDTTAANQHWIVQKWGK</sequence>
<dbReference type="Gene3D" id="2.80.10.50">
    <property type="match status" value="1"/>
</dbReference>
<dbReference type="AlphaFoldDB" id="A0A1V9YP71"/>
<feature type="domain" description="Ricin B lectin" evidence="1">
    <location>
        <begin position="111"/>
        <end position="200"/>
    </location>
</feature>
<comment type="caution">
    <text evidence="2">The sequence shown here is derived from an EMBL/GenBank/DDBJ whole genome shotgun (WGS) entry which is preliminary data.</text>
</comment>
<organism evidence="2 3">
    <name type="scientific">Achlya hypogyna</name>
    <name type="common">Oomycete</name>
    <name type="synonym">Protoachlya hypogyna</name>
    <dbReference type="NCBI Taxonomy" id="1202772"/>
    <lineage>
        <taxon>Eukaryota</taxon>
        <taxon>Sar</taxon>
        <taxon>Stramenopiles</taxon>
        <taxon>Oomycota</taxon>
        <taxon>Saprolegniomycetes</taxon>
        <taxon>Saprolegniales</taxon>
        <taxon>Achlyaceae</taxon>
        <taxon>Achlya</taxon>
    </lineage>
</organism>
<evidence type="ECO:0000259" key="1">
    <source>
        <dbReference type="Pfam" id="PF00652"/>
    </source>
</evidence>
<dbReference type="OrthoDB" id="429263at2759"/>
<dbReference type="InterPro" id="IPR000772">
    <property type="entry name" value="Ricin_B_lectin"/>
</dbReference>
<dbReference type="InterPro" id="IPR035992">
    <property type="entry name" value="Ricin_B-like_lectins"/>
</dbReference>
<reference evidence="2 3" key="1">
    <citation type="journal article" date="2014" name="Genome Biol. Evol.">
        <title>The secreted proteins of Achlya hypogyna and Thraustotheca clavata identify the ancestral oomycete secretome and reveal gene acquisitions by horizontal gene transfer.</title>
        <authorList>
            <person name="Misner I."/>
            <person name="Blouin N."/>
            <person name="Leonard G."/>
            <person name="Richards T.A."/>
            <person name="Lane C.E."/>
        </authorList>
    </citation>
    <scope>NUCLEOTIDE SEQUENCE [LARGE SCALE GENOMIC DNA]</scope>
    <source>
        <strain evidence="2 3">ATCC 48635</strain>
    </source>
</reference>
<evidence type="ECO:0000313" key="3">
    <source>
        <dbReference type="Proteomes" id="UP000243579"/>
    </source>
</evidence>
<dbReference type="Proteomes" id="UP000243579">
    <property type="component" value="Unassembled WGS sequence"/>
</dbReference>